<evidence type="ECO:0000313" key="16">
    <source>
        <dbReference type="Proteomes" id="UP000017148"/>
    </source>
</evidence>
<dbReference type="InterPro" id="IPR001412">
    <property type="entry name" value="aa-tRNA-synth_I_CS"/>
</dbReference>
<dbReference type="Pfam" id="PF08264">
    <property type="entry name" value="Anticodon_1"/>
    <property type="match status" value="1"/>
</dbReference>
<evidence type="ECO:0000313" key="15">
    <source>
        <dbReference type="EMBL" id="ERP38873.1"/>
    </source>
</evidence>
<dbReference type="eggNOG" id="COG0495">
    <property type="taxonomic scope" value="Bacteria"/>
</dbReference>
<evidence type="ECO:0000256" key="8">
    <source>
        <dbReference type="ARBA" id="ARBA00047469"/>
    </source>
</evidence>
<dbReference type="CDD" id="cd00812">
    <property type="entry name" value="LeuRS_core"/>
    <property type="match status" value="1"/>
</dbReference>
<proteinExistence type="inferred from homology"/>
<evidence type="ECO:0000256" key="5">
    <source>
        <dbReference type="ARBA" id="ARBA00022840"/>
    </source>
</evidence>
<dbReference type="CDD" id="cd07958">
    <property type="entry name" value="Anticodon_Ia_Leu_BEm"/>
    <property type="match status" value="1"/>
</dbReference>
<evidence type="ECO:0000256" key="7">
    <source>
        <dbReference type="ARBA" id="ARBA00023146"/>
    </source>
</evidence>
<evidence type="ECO:0000256" key="3">
    <source>
        <dbReference type="ARBA" id="ARBA00022598"/>
    </source>
</evidence>
<dbReference type="PANTHER" id="PTHR43740:SF2">
    <property type="entry name" value="LEUCINE--TRNA LIGASE, MITOCHONDRIAL"/>
    <property type="match status" value="1"/>
</dbReference>
<feature type="domain" description="Methionyl/Valyl/Leucyl/Isoleucyl-tRNA synthetase anticodon-binding" evidence="12">
    <location>
        <begin position="692"/>
        <end position="810"/>
    </location>
</feature>
<sequence>MSEYIPANIEKYWQDTWEKEGLFSAKTDETKEKKYILSMFPYPSGALHMGHVMNYTINDVVARYYMMKGYNVMTPIGWDSFGLPAENAAIRLGIHPSENIETNIARMKDQMKMAGWGFDWKRELATSSEAYYQWTQELFLRFYEKGLVEKKDGTVNWCPSCETVLANEQVQDGSCERCGTTVSQRDLAQWYFLMSQYAQKLLDGHKNCNEWPERVIKMQKEWIGRSEGATIRFQVEGHDESVEIYTTRPDTLWGVTFMSMAPQHPLVETLAAHADDPDSVLGKVAEMRSLGTSEKELQAREKEGVFTGAYAINPVNGDRIPIYVGNFVLMNYGTGIVMAVPTHDQRDFEFSEKYGITRKIVIQPEDASESFTVANMTEAYTGDGVLVDSGPFTGQNNRHAMNDIISWFEEKGYGRREVNFRLRDWLLSRQRYWGCPIPMIHCPSCGTVPVPRKDLPVQLPENVEFQSGGDSPLAYCEDFVSVACPECGEAARRETDTMDTFVDSSWYYLRFCSAQCDDAPFHSDEVNYWGPVDIYIGGIEHATMHLIYVRFFAQVLNEMGVIDFTEPAKKLFTQGMVCSTAHYCTTHKWLHESDVKDGTCVHCGAVVTSEVTKMSKTKLNVVDPEDIISKYGADTMRMYILSDTPPVKDRIWSEEGVHGIYRFIKRYWAVVQDAIAHLMDPATPDEGASDAAIRYAAHYALEKSIASFEENWQFNTAIARAMELTTTIKKLTPKTGKRSLREAVSILVRTVAPIIPHASEELWQSLGETGSIFSASYPKVDPSALIQDEVTIVVQVNGKMRGKFTAAKDSAKTDLEKRAFEEPNVQKFTEGATVRKVIVIPNKIVNIVVS</sequence>
<organism evidence="15 16">
    <name type="scientific">Chitinivibrio alkaliphilus ACht1</name>
    <dbReference type="NCBI Taxonomy" id="1313304"/>
    <lineage>
        <taxon>Bacteria</taxon>
        <taxon>Pseudomonadati</taxon>
        <taxon>Fibrobacterota</taxon>
        <taxon>Chitinivibrionia</taxon>
        <taxon>Chitinivibrionales</taxon>
        <taxon>Chitinivibrionaceae</taxon>
        <taxon>Chitinivibrio</taxon>
    </lineage>
</organism>
<evidence type="ECO:0000256" key="9">
    <source>
        <dbReference type="HAMAP-Rule" id="MF_00049"/>
    </source>
</evidence>
<dbReference type="EC" id="6.1.1.4" evidence="9"/>
<dbReference type="Pfam" id="PF09334">
    <property type="entry name" value="tRNA-synt_1g"/>
    <property type="match status" value="1"/>
</dbReference>
<dbReference type="PRINTS" id="PR00985">
    <property type="entry name" value="TRNASYNTHLEU"/>
</dbReference>
<keyword evidence="16" id="KW-1185">Reference proteome</keyword>
<dbReference type="GO" id="GO:0002161">
    <property type="term" value="F:aminoacyl-tRNA deacylase activity"/>
    <property type="evidence" value="ECO:0007669"/>
    <property type="project" value="InterPro"/>
</dbReference>
<comment type="subcellular location">
    <subcellularLocation>
        <location evidence="9">Cytoplasm</location>
    </subcellularLocation>
</comment>
<dbReference type="GO" id="GO:0005524">
    <property type="term" value="F:ATP binding"/>
    <property type="evidence" value="ECO:0007669"/>
    <property type="project" value="UniProtKB-UniRule"/>
</dbReference>
<dbReference type="InterPro" id="IPR002302">
    <property type="entry name" value="Leu-tRNA-ligase"/>
</dbReference>
<reference evidence="15 16" key="1">
    <citation type="journal article" date="2013" name="Environ. Microbiol.">
        <title>Genome analysis of Chitinivibrio alkaliphilus gen. nov., sp. nov., a novel extremely haloalkaliphilic anaerobic chitinolytic bacterium from the candidate phylum Termite Group 3.</title>
        <authorList>
            <person name="Sorokin D.Y."/>
            <person name="Gumerov V.M."/>
            <person name="Rakitin A.L."/>
            <person name="Beletsky A.V."/>
            <person name="Damste J.S."/>
            <person name="Muyzer G."/>
            <person name="Mardanov A.V."/>
            <person name="Ravin N.V."/>
        </authorList>
    </citation>
    <scope>NUCLEOTIDE SEQUENCE [LARGE SCALE GENOMIC DNA]</scope>
    <source>
        <strain evidence="15 16">ACht1</strain>
    </source>
</reference>
<feature type="domain" description="Leucyl-tRNA synthetase editing" evidence="14">
    <location>
        <begin position="220"/>
        <end position="408"/>
    </location>
</feature>
<dbReference type="FunFam" id="3.40.50.620:FF:000003">
    <property type="entry name" value="Leucine--tRNA ligase"/>
    <property type="match status" value="1"/>
</dbReference>
<keyword evidence="5 9" id="KW-0067">ATP-binding</keyword>
<keyword evidence="4 9" id="KW-0547">Nucleotide-binding</keyword>
<evidence type="ECO:0000256" key="4">
    <source>
        <dbReference type="ARBA" id="ARBA00022741"/>
    </source>
</evidence>
<dbReference type="Pfam" id="PF13603">
    <property type="entry name" value="tRNA-synt_1_2"/>
    <property type="match status" value="1"/>
</dbReference>
<keyword evidence="6 9" id="KW-0648">Protein biosynthesis</keyword>
<evidence type="ECO:0000259" key="14">
    <source>
        <dbReference type="Pfam" id="PF13603"/>
    </source>
</evidence>
<evidence type="ECO:0000256" key="6">
    <source>
        <dbReference type="ARBA" id="ARBA00022917"/>
    </source>
</evidence>
<feature type="domain" description="Methionyl/Leucyl tRNA synthetase" evidence="13">
    <location>
        <begin position="35"/>
        <end position="201"/>
    </location>
</feature>
<dbReference type="OrthoDB" id="9810365at2"/>
<dbReference type="SUPFAM" id="SSF52374">
    <property type="entry name" value="Nucleotidylyl transferase"/>
    <property type="match status" value="1"/>
</dbReference>
<dbReference type="GO" id="GO:0005737">
    <property type="term" value="C:cytoplasm"/>
    <property type="evidence" value="ECO:0007669"/>
    <property type="project" value="UniProtKB-SubCell"/>
</dbReference>
<dbReference type="NCBIfam" id="TIGR00396">
    <property type="entry name" value="leuS_bact"/>
    <property type="match status" value="1"/>
</dbReference>
<feature type="short sequence motif" description="'HIGH' region" evidence="9">
    <location>
        <begin position="41"/>
        <end position="51"/>
    </location>
</feature>
<dbReference type="RefSeq" id="WP_022636172.1">
    <property type="nucleotide sequence ID" value="NZ_ASJR01000004.1"/>
</dbReference>
<comment type="similarity">
    <text evidence="1 9 10">Belongs to the class-I aminoacyl-tRNA synthetase family.</text>
</comment>
<dbReference type="InterPro" id="IPR009080">
    <property type="entry name" value="tRNAsynth_Ia_anticodon-bd"/>
</dbReference>
<dbReference type="SUPFAM" id="SSF50677">
    <property type="entry name" value="ValRS/IleRS/LeuRS editing domain"/>
    <property type="match status" value="1"/>
</dbReference>
<dbReference type="InterPro" id="IPR009008">
    <property type="entry name" value="Val/Leu/Ile-tRNA-synth_edit"/>
</dbReference>
<dbReference type="EMBL" id="ASJR01000004">
    <property type="protein sequence ID" value="ERP38873.1"/>
    <property type="molecule type" value="Genomic_DNA"/>
</dbReference>
<dbReference type="STRING" id="1313304.CALK_0651"/>
<dbReference type="FunFam" id="3.40.50.620:FF:000056">
    <property type="entry name" value="Leucine--tRNA ligase"/>
    <property type="match status" value="1"/>
</dbReference>
<protein>
    <recommendedName>
        <fullName evidence="9">Leucine--tRNA ligase</fullName>
        <ecNumber evidence="9">6.1.1.4</ecNumber>
    </recommendedName>
    <alternativeName>
        <fullName evidence="9">Leucyl-tRNA synthetase</fullName>
        <shortName evidence="9">LeuRS</shortName>
    </alternativeName>
</protein>
<dbReference type="InterPro" id="IPR014729">
    <property type="entry name" value="Rossmann-like_a/b/a_fold"/>
</dbReference>
<evidence type="ECO:0000259" key="12">
    <source>
        <dbReference type="Pfam" id="PF08264"/>
    </source>
</evidence>
<dbReference type="InterPro" id="IPR015413">
    <property type="entry name" value="Methionyl/Leucyl_tRNA_Synth"/>
</dbReference>
<gene>
    <name evidence="9" type="primary">leuS</name>
    <name evidence="15" type="ORF">CALK_0651</name>
</gene>
<dbReference type="PANTHER" id="PTHR43740">
    <property type="entry name" value="LEUCYL-TRNA SYNTHETASE"/>
    <property type="match status" value="1"/>
</dbReference>
<dbReference type="Gene3D" id="1.10.730.10">
    <property type="entry name" value="Isoleucyl-tRNA Synthetase, Domain 1"/>
    <property type="match status" value="2"/>
</dbReference>
<keyword evidence="7 9" id="KW-0030">Aminoacyl-tRNA synthetase</keyword>
<keyword evidence="3 9" id="KW-0436">Ligase</keyword>
<dbReference type="GO" id="GO:0004823">
    <property type="term" value="F:leucine-tRNA ligase activity"/>
    <property type="evidence" value="ECO:0007669"/>
    <property type="project" value="UniProtKB-UniRule"/>
</dbReference>
<dbReference type="InterPro" id="IPR025709">
    <property type="entry name" value="Leu_tRNA-synth_edit"/>
</dbReference>
<evidence type="ECO:0000259" key="13">
    <source>
        <dbReference type="Pfam" id="PF09334"/>
    </source>
</evidence>
<dbReference type="AlphaFoldDB" id="U7DBD7"/>
<feature type="binding site" evidence="9">
    <location>
        <position position="616"/>
    </location>
    <ligand>
        <name>ATP</name>
        <dbReference type="ChEBI" id="CHEBI:30616"/>
    </ligand>
</feature>
<dbReference type="Proteomes" id="UP000017148">
    <property type="component" value="Unassembled WGS sequence"/>
</dbReference>
<dbReference type="PROSITE" id="PS00178">
    <property type="entry name" value="AA_TRNA_LIGASE_I"/>
    <property type="match status" value="1"/>
</dbReference>
<dbReference type="FunFam" id="1.10.730.10:FF:000002">
    <property type="entry name" value="Leucine--tRNA ligase"/>
    <property type="match status" value="1"/>
</dbReference>
<name>U7DBD7_9BACT</name>
<dbReference type="PATRIC" id="fig|1313304.3.peg.624"/>
<dbReference type="SUPFAM" id="SSF47323">
    <property type="entry name" value="Anticodon-binding domain of a subclass of class I aminoacyl-tRNA synthetases"/>
    <property type="match status" value="1"/>
</dbReference>
<evidence type="ECO:0000256" key="1">
    <source>
        <dbReference type="ARBA" id="ARBA00005594"/>
    </source>
</evidence>
<feature type="domain" description="Aminoacyl-tRNA synthetase class Ia" evidence="11">
    <location>
        <begin position="422"/>
        <end position="578"/>
    </location>
</feature>
<comment type="catalytic activity">
    <reaction evidence="8 9">
        <text>tRNA(Leu) + L-leucine + ATP = L-leucyl-tRNA(Leu) + AMP + diphosphate</text>
        <dbReference type="Rhea" id="RHEA:11688"/>
        <dbReference type="Rhea" id="RHEA-COMP:9613"/>
        <dbReference type="Rhea" id="RHEA-COMP:9622"/>
        <dbReference type="ChEBI" id="CHEBI:30616"/>
        <dbReference type="ChEBI" id="CHEBI:33019"/>
        <dbReference type="ChEBI" id="CHEBI:57427"/>
        <dbReference type="ChEBI" id="CHEBI:78442"/>
        <dbReference type="ChEBI" id="CHEBI:78494"/>
        <dbReference type="ChEBI" id="CHEBI:456215"/>
        <dbReference type="EC" id="6.1.1.4"/>
    </reaction>
</comment>
<evidence type="ECO:0000259" key="11">
    <source>
        <dbReference type="Pfam" id="PF00133"/>
    </source>
</evidence>
<dbReference type="Gene3D" id="3.40.50.620">
    <property type="entry name" value="HUPs"/>
    <property type="match status" value="2"/>
</dbReference>
<dbReference type="GO" id="GO:0006429">
    <property type="term" value="P:leucyl-tRNA aminoacylation"/>
    <property type="evidence" value="ECO:0007669"/>
    <property type="project" value="UniProtKB-UniRule"/>
</dbReference>
<dbReference type="InterPro" id="IPR002300">
    <property type="entry name" value="aa-tRNA-synth_Ia"/>
</dbReference>
<dbReference type="InterPro" id="IPR013155">
    <property type="entry name" value="M/V/L/I-tRNA-synth_anticd-bd"/>
</dbReference>
<comment type="caution">
    <text evidence="9">Lacks conserved residue(s) required for the propagation of feature annotation.</text>
</comment>
<evidence type="ECO:0000256" key="10">
    <source>
        <dbReference type="RuleBase" id="RU363035"/>
    </source>
</evidence>
<keyword evidence="2 9" id="KW-0963">Cytoplasm</keyword>
<comment type="caution">
    <text evidence="15">The sequence shown here is derived from an EMBL/GenBank/DDBJ whole genome shotgun (WGS) entry which is preliminary data.</text>
</comment>
<dbReference type="HAMAP" id="MF_00049_B">
    <property type="entry name" value="Leu_tRNA_synth_B"/>
    <property type="match status" value="1"/>
</dbReference>
<dbReference type="Pfam" id="PF00133">
    <property type="entry name" value="tRNA-synt_1"/>
    <property type="match status" value="2"/>
</dbReference>
<evidence type="ECO:0000256" key="2">
    <source>
        <dbReference type="ARBA" id="ARBA00022490"/>
    </source>
</evidence>
<feature type="domain" description="Aminoacyl-tRNA synthetase class Ia" evidence="11">
    <location>
        <begin position="604"/>
        <end position="650"/>
    </location>
</feature>
<accession>U7DBD7</accession>